<feature type="transmembrane region" description="Helical" evidence="7">
    <location>
        <begin position="96"/>
        <end position="122"/>
    </location>
</feature>
<keyword evidence="10" id="KW-1185">Reference proteome</keyword>
<keyword evidence="4 7" id="KW-0812">Transmembrane</keyword>
<dbReference type="InterPro" id="IPR051311">
    <property type="entry name" value="DedA_domain"/>
</dbReference>
<feature type="domain" description="VTT" evidence="8">
    <location>
        <begin position="11"/>
        <end position="115"/>
    </location>
</feature>
<evidence type="ECO:0000259" key="8">
    <source>
        <dbReference type="Pfam" id="PF09335"/>
    </source>
</evidence>
<keyword evidence="6 7" id="KW-0472">Membrane</keyword>
<comment type="subcellular location">
    <subcellularLocation>
        <location evidence="1">Cell membrane</location>
        <topology evidence="1">Multi-pass membrane protein</topology>
    </subcellularLocation>
</comment>
<protein>
    <submittedName>
        <fullName evidence="9">Membrane protein DedA, SNARE-associated domain</fullName>
    </submittedName>
</protein>
<dbReference type="PANTHER" id="PTHR42709">
    <property type="entry name" value="ALKALINE PHOSPHATASE LIKE PROTEIN"/>
    <property type="match status" value="1"/>
</dbReference>
<dbReference type="STRING" id="1123357.SAMN02745244_03028"/>
<dbReference type="Proteomes" id="UP000184512">
    <property type="component" value="Unassembled WGS sequence"/>
</dbReference>
<sequence>MFNPMTWDAPYLVVVAALFVIVMLRANGTYWLGRGMTAGAEHTRLAKLLRSKHYANASRWLNRWGAPAISLSFLTIGIQTVINLAAGVTRMPLRRYLPAVTVGGLLWAFLYGTVGFIGWAAVVKLWQFSPPLLVGVLLLAAGGIAWSLLRRETPAEVHAESLPRG</sequence>
<gene>
    <name evidence="9" type="ORF">SAMN02745244_03028</name>
</gene>
<proteinExistence type="inferred from homology"/>
<organism evidence="9 10">
    <name type="scientific">Tessaracoccus bendigoensis DSM 12906</name>
    <dbReference type="NCBI Taxonomy" id="1123357"/>
    <lineage>
        <taxon>Bacteria</taxon>
        <taxon>Bacillati</taxon>
        <taxon>Actinomycetota</taxon>
        <taxon>Actinomycetes</taxon>
        <taxon>Propionibacteriales</taxon>
        <taxon>Propionibacteriaceae</taxon>
        <taxon>Tessaracoccus</taxon>
    </lineage>
</organism>
<dbReference type="EMBL" id="FQZG01000069">
    <property type="protein sequence ID" value="SHJ68252.1"/>
    <property type="molecule type" value="Genomic_DNA"/>
</dbReference>
<dbReference type="AlphaFoldDB" id="A0A1M6LAQ9"/>
<evidence type="ECO:0000256" key="7">
    <source>
        <dbReference type="SAM" id="Phobius"/>
    </source>
</evidence>
<evidence type="ECO:0000256" key="6">
    <source>
        <dbReference type="ARBA" id="ARBA00023136"/>
    </source>
</evidence>
<evidence type="ECO:0000256" key="1">
    <source>
        <dbReference type="ARBA" id="ARBA00004651"/>
    </source>
</evidence>
<feature type="transmembrane region" description="Helical" evidence="7">
    <location>
        <begin position="64"/>
        <end position="84"/>
    </location>
</feature>
<dbReference type="GO" id="GO:0005886">
    <property type="term" value="C:plasma membrane"/>
    <property type="evidence" value="ECO:0007669"/>
    <property type="project" value="UniProtKB-SubCell"/>
</dbReference>
<evidence type="ECO:0000256" key="2">
    <source>
        <dbReference type="ARBA" id="ARBA00010792"/>
    </source>
</evidence>
<dbReference type="RefSeq" id="WP_245788007.1">
    <property type="nucleotide sequence ID" value="NZ_FQZG01000069.1"/>
</dbReference>
<evidence type="ECO:0000256" key="5">
    <source>
        <dbReference type="ARBA" id="ARBA00022989"/>
    </source>
</evidence>
<feature type="transmembrane region" description="Helical" evidence="7">
    <location>
        <begin position="128"/>
        <end position="149"/>
    </location>
</feature>
<dbReference type="InterPro" id="IPR032816">
    <property type="entry name" value="VTT_dom"/>
</dbReference>
<dbReference type="PANTHER" id="PTHR42709:SF6">
    <property type="entry name" value="UNDECAPRENYL PHOSPHATE TRANSPORTER A"/>
    <property type="match status" value="1"/>
</dbReference>
<comment type="similarity">
    <text evidence="2">Belongs to the DedA family.</text>
</comment>
<accession>A0A1M6LAQ9</accession>
<keyword evidence="3" id="KW-1003">Cell membrane</keyword>
<reference evidence="9 10" key="1">
    <citation type="submission" date="2016-11" db="EMBL/GenBank/DDBJ databases">
        <authorList>
            <person name="Jaros S."/>
            <person name="Januszkiewicz K."/>
            <person name="Wedrychowicz H."/>
        </authorList>
    </citation>
    <scope>NUCLEOTIDE SEQUENCE [LARGE SCALE GENOMIC DNA]</scope>
    <source>
        <strain evidence="9 10">DSM 12906</strain>
    </source>
</reference>
<evidence type="ECO:0000313" key="9">
    <source>
        <dbReference type="EMBL" id="SHJ68252.1"/>
    </source>
</evidence>
<keyword evidence="5 7" id="KW-1133">Transmembrane helix</keyword>
<evidence type="ECO:0000256" key="4">
    <source>
        <dbReference type="ARBA" id="ARBA00022692"/>
    </source>
</evidence>
<evidence type="ECO:0000256" key="3">
    <source>
        <dbReference type="ARBA" id="ARBA00022475"/>
    </source>
</evidence>
<name>A0A1M6LAQ9_9ACTN</name>
<dbReference type="Pfam" id="PF09335">
    <property type="entry name" value="VTT_dom"/>
    <property type="match status" value="1"/>
</dbReference>
<evidence type="ECO:0000313" key="10">
    <source>
        <dbReference type="Proteomes" id="UP000184512"/>
    </source>
</evidence>